<protein>
    <recommendedName>
        <fullName evidence="4">Ubiquitin 3 binding protein But2 C-terminal domain-containing protein</fullName>
    </recommendedName>
</protein>
<dbReference type="OrthoDB" id="2927676at2759"/>
<proteinExistence type="predicted"/>
<evidence type="ECO:0000313" key="3">
    <source>
        <dbReference type="Proteomes" id="UP000054270"/>
    </source>
</evidence>
<reference evidence="3" key="1">
    <citation type="submission" date="2014-04" db="EMBL/GenBank/DDBJ databases">
        <title>Evolutionary Origins and Diversification of the Mycorrhizal Mutualists.</title>
        <authorList>
            <consortium name="DOE Joint Genome Institute"/>
            <consortium name="Mycorrhizal Genomics Consortium"/>
            <person name="Kohler A."/>
            <person name="Kuo A."/>
            <person name="Nagy L.G."/>
            <person name="Floudas D."/>
            <person name="Copeland A."/>
            <person name="Barry K.W."/>
            <person name="Cichocki N."/>
            <person name="Veneault-Fourrey C."/>
            <person name="LaButti K."/>
            <person name="Lindquist E.A."/>
            <person name="Lipzen A."/>
            <person name="Lundell T."/>
            <person name="Morin E."/>
            <person name="Murat C."/>
            <person name="Riley R."/>
            <person name="Ohm R."/>
            <person name="Sun H."/>
            <person name="Tunlid A."/>
            <person name="Henrissat B."/>
            <person name="Grigoriev I.V."/>
            <person name="Hibbett D.S."/>
            <person name="Martin F."/>
        </authorList>
    </citation>
    <scope>NUCLEOTIDE SEQUENCE [LARGE SCALE GENOMIC DNA]</scope>
    <source>
        <strain evidence="3">FD-334 SS-4</strain>
    </source>
</reference>
<gene>
    <name evidence="2" type="ORF">HYPSUDRAFT_370805</name>
</gene>
<sequence length="200" mass="20374">MVRAAKFCLSVLPGLFFSLNLVSLVGADVVIYRPVPVTNPTPAITEIVSASVVGITAISVQSNGATLYAETDVESGATLVVGGVTNVVLSTPTTYSFTFAEGASLFSESGALTTAHDSDMFSVGQQQICTGTGITGGVVGCVEVEAASIGGQTPTSATFSYSATMSPIFTIKSSSTRVTCSVPVVFFSISALAYSILQSV</sequence>
<accession>A0A0D2P4J0</accession>
<keyword evidence="1" id="KW-0732">Signal</keyword>
<feature type="chain" id="PRO_5002248251" description="Ubiquitin 3 binding protein But2 C-terminal domain-containing protein" evidence="1">
    <location>
        <begin position="28"/>
        <end position="200"/>
    </location>
</feature>
<evidence type="ECO:0000256" key="1">
    <source>
        <dbReference type="SAM" id="SignalP"/>
    </source>
</evidence>
<dbReference type="EMBL" id="KN817645">
    <property type="protein sequence ID" value="KJA15400.1"/>
    <property type="molecule type" value="Genomic_DNA"/>
</dbReference>
<dbReference type="AlphaFoldDB" id="A0A0D2P4J0"/>
<evidence type="ECO:0000313" key="2">
    <source>
        <dbReference type="EMBL" id="KJA15400.1"/>
    </source>
</evidence>
<name>A0A0D2P4J0_HYPSF</name>
<evidence type="ECO:0008006" key="4">
    <source>
        <dbReference type="Google" id="ProtNLM"/>
    </source>
</evidence>
<feature type="signal peptide" evidence="1">
    <location>
        <begin position="1"/>
        <end position="27"/>
    </location>
</feature>
<organism evidence="2 3">
    <name type="scientific">Hypholoma sublateritium (strain FD-334 SS-4)</name>
    <dbReference type="NCBI Taxonomy" id="945553"/>
    <lineage>
        <taxon>Eukaryota</taxon>
        <taxon>Fungi</taxon>
        <taxon>Dikarya</taxon>
        <taxon>Basidiomycota</taxon>
        <taxon>Agaricomycotina</taxon>
        <taxon>Agaricomycetes</taxon>
        <taxon>Agaricomycetidae</taxon>
        <taxon>Agaricales</taxon>
        <taxon>Agaricineae</taxon>
        <taxon>Strophariaceae</taxon>
        <taxon>Hypholoma</taxon>
    </lineage>
</organism>
<dbReference type="Proteomes" id="UP000054270">
    <property type="component" value="Unassembled WGS sequence"/>
</dbReference>
<keyword evidence="3" id="KW-1185">Reference proteome</keyword>